<reference evidence="2" key="1">
    <citation type="submission" date="2016-04" db="EMBL/GenBank/DDBJ databases">
        <authorList>
            <person name="Evans L.H."/>
            <person name="Alamgir A."/>
            <person name="Owens N."/>
            <person name="Weber N.D."/>
            <person name="Virtaneva K."/>
            <person name="Barbian K."/>
            <person name="Babar A."/>
            <person name="Rosenke K."/>
        </authorList>
    </citation>
    <scope>NUCLEOTIDE SEQUENCE</scope>
    <source>
        <strain evidence="2">86-1</strain>
    </source>
</reference>
<dbReference type="Pfam" id="PF00485">
    <property type="entry name" value="PRK"/>
    <property type="match status" value="1"/>
</dbReference>
<dbReference type="SUPFAM" id="SSF52540">
    <property type="entry name" value="P-loop containing nucleoside triphosphate hydrolases"/>
    <property type="match status" value="1"/>
</dbReference>
<sequence length="574" mass="66259">MFFIKDILRYFNYSTRQNMENKVTIHCTNTDSYKDFPVGTSLIDIMKGFSLKTEFPVVNARVNNKTEPLDYQAYHNKTVTFVELTEPSGMRTYVRSLCFLLAKAVSEIFPEGQLYIEHPISLGYFCRIINVSSVIDQAAIESIKTKIREYIDADMRFEGVEEETVQVVKMFRERGFEDKAILLETSGEMYSKYYRLGDSVDYFYGCLVPSAGYIDIYDLLLYNDGLLLRVPNRSNPIELEPVIEQPKMYNVYKEHLKFLNIIGLDNVGDMNKANQEGLMPGVIKVSEAYQEKTIANIAEQIAARSEDGVRVVLISGPSSSGKTTFRMRLEVQLMVNLLKPVGLSLDNYFVDRDKTPLDEDGGYDFESLYALDIPKFNEDLESLLKGEEIELPTFNFTTGQREYKGDKLKLDEHTILVIEGIHGLNPDLTIAIPDYQKFKIYVSALTTISLDNHNWIPTTDNRLLRRLIRDYRYRSYSAIDTLSRWASVRKGEDKWIFPYQENADVMFNSAMMYEFAALRRYAEPILSQVPNNAPEYAEAHRLLKFLKYFNYINDRELPPTSLLREFVGGSSFKY</sequence>
<dbReference type="SUPFAM" id="SSF55186">
    <property type="entry name" value="ThrRS/AlaRS common domain"/>
    <property type="match status" value="1"/>
</dbReference>
<dbReference type="CDD" id="cd02028">
    <property type="entry name" value="UMPK_like"/>
    <property type="match status" value="1"/>
</dbReference>
<evidence type="ECO:0000313" key="2">
    <source>
        <dbReference type="EMBL" id="SBV96317.1"/>
    </source>
</evidence>
<protein>
    <recommendedName>
        <fullName evidence="1">Phosphoribulokinase/uridine kinase domain-containing protein</fullName>
    </recommendedName>
</protein>
<gene>
    <name evidence="2" type="ORF">KL86DYS1_11615</name>
</gene>
<dbReference type="FunFam" id="3.40.50.300:FF:001230">
    <property type="entry name" value="Phosphoribulokinase/uridine kinase family protein"/>
    <property type="match status" value="1"/>
</dbReference>
<proteinExistence type="predicted"/>
<dbReference type="InterPro" id="IPR027417">
    <property type="entry name" value="P-loop_NTPase"/>
</dbReference>
<name>A0A212JA43_9BACT</name>
<evidence type="ECO:0000259" key="1">
    <source>
        <dbReference type="Pfam" id="PF00485"/>
    </source>
</evidence>
<accession>A0A212JA43</accession>
<dbReference type="AlphaFoldDB" id="A0A212JA43"/>
<dbReference type="GO" id="GO:0016301">
    <property type="term" value="F:kinase activity"/>
    <property type="evidence" value="ECO:0007669"/>
    <property type="project" value="InterPro"/>
</dbReference>
<organism evidence="2">
    <name type="scientific">uncultured Dysgonomonas sp</name>
    <dbReference type="NCBI Taxonomy" id="206096"/>
    <lineage>
        <taxon>Bacteria</taxon>
        <taxon>Pseudomonadati</taxon>
        <taxon>Bacteroidota</taxon>
        <taxon>Bacteroidia</taxon>
        <taxon>Bacteroidales</taxon>
        <taxon>Dysgonomonadaceae</taxon>
        <taxon>Dysgonomonas</taxon>
        <taxon>environmental samples</taxon>
    </lineage>
</organism>
<dbReference type="Gene3D" id="3.30.980.10">
    <property type="entry name" value="Threonyl-trna Synthetase, Chain A, domain 2"/>
    <property type="match status" value="1"/>
</dbReference>
<feature type="domain" description="Phosphoribulokinase/uridine kinase" evidence="1">
    <location>
        <begin position="312"/>
        <end position="509"/>
    </location>
</feature>
<dbReference type="Gene3D" id="3.40.50.300">
    <property type="entry name" value="P-loop containing nucleotide triphosphate hydrolases"/>
    <property type="match status" value="1"/>
</dbReference>
<dbReference type="InterPro" id="IPR006083">
    <property type="entry name" value="PRK/URK"/>
</dbReference>
<dbReference type="PANTHER" id="PTHR10285">
    <property type="entry name" value="URIDINE KINASE"/>
    <property type="match status" value="1"/>
</dbReference>
<dbReference type="InterPro" id="IPR018163">
    <property type="entry name" value="Thr/Ala-tRNA-synth_IIc_edit"/>
</dbReference>
<dbReference type="EMBL" id="FLUM01000001">
    <property type="protein sequence ID" value="SBV96317.1"/>
    <property type="molecule type" value="Genomic_DNA"/>
</dbReference>
<dbReference type="GO" id="GO:0005524">
    <property type="term" value="F:ATP binding"/>
    <property type="evidence" value="ECO:0007669"/>
    <property type="project" value="InterPro"/>
</dbReference>